<feature type="transmembrane region" description="Helical" evidence="1">
    <location>
        <begin position="153"/>
        <end position="178"/>
    </location>
</feature>
<evidence type="ECO:0008006" key="4">
    <source>
        <dbReference type="Google" id="ProtNLM"/>
    </source>
</evidence>
<evidence type="ECO:0000313" key="2">
    <source>
        <dbReference type="EMBL" id="QBR89295.1"/>
    </source>
</evidence>
<feature type="transmembrane region" description="Helical" evidence="1">
    <location>
        <begin position="184"/>
        <end position="206"/>
    </location>
</feature>
<organism evidence="2 3">
    <name type="scientific">Microbacterium wangchenii</name>
    <dbReference type="NCBI Taxonomy" id="2541726"/>
    <lineage>
        <taxon>Bacteria</taxon>
        <taxon>Bacillati</taxon>
        <taxon>Actinomycetota</taxon>
        <taxon>Actinomycetes</taxon>
        <taxon>Micrococcales</taxon>
        <taxon>Microbacteriaceae</taxon>
        <taxon>Microbacterium</taxon>
    </lineage>
</organism>
<sequence>MSEASPSDDTPPESDAVLSRRAQILATEHWGLLAARGTAQSEVLTRITIFLTLVSAGLVTIGLLRQASEFAGGFATAMLAILAFLCLIGFMTVVRVMNVAEEDMMYVVAMNRLRGAYVDLDPAVQKYLLAASADDQDGMKQTYSFLRRRGPSVLIGSSSMLLFAVEGCVLGLFAGALVTVGGGSVGWALGVGVVVGLALFGGLVWYSGYGYVSVWRTYIPLRRTRAPRPFLRPDH</sequence>
<gene>
    <name evidence="2" type="ORF">E4K62_11765</name>
</gene>
<keyword evidence="3" id="KW-1185">Reference proteome</keyword>
<feature type="transmembrane region" description="Helical" evidence="1">
    <location>
        <begin position="70"/>
        <end position="94"/>
    </location>
</feature>
<dbReference type="Proteomes" id="UP000295748">
    <property type="component" value="Chromosome"/>
</dbReference>
<reference evidence="2 3" key="1">
    <citation type="submission" date="2019-03" db="EMBL/GenBank/DDBJ databases">
        <authorList>
            <person name="Dong K."/>
        </authorList>
    </citation>
    <scope>NUCLEOTIDE SEQUENCE [LARGE SCALE GENOMIC DNA]</scope>
    <source>
        <strain evidence="3">dk512</strain>
    </source>
</reference>
<evidence type="ECO:0000313" key="3">
    <source>
        <dbReference type="Proteomes" id="UP000295748"/>
    </source>
</evidence>
<keyword evidence="1" id="KW-1133">Transmembrane helix</keyword>
<keyword evidence="1" id="KW-0812">Transmembrane</keyword>
<proteinExistence type="predicted"/>
<feature type="transmembrane region" description="Helical" evidence="1">
    <location>
        <begin position="43"/>
        <end position="64"/>
    </location>
</feature>
<accession>A0ABX5ST01</accession>
<keyword evidence="1" id="KW-0472">Membrane</keyword>
<dbReference type="EMBL" id="CP038266">
    <property type="protein sequence ID" value="QBR89295.1"/>
    <property type="molecule type" value="Genomic_DNA"/>
</dbReference>
<protein>
    <recommendedName>
        <fullName evidence="4">ABC transporter ATP-binding protein</fullName>
    </recommendedName>
</protein>
<evidence type="ECO:0000256" key="1">
    <source>
        <dbReference type="SAM" id="Phobius"/>
    </source>
</evidence>
<name>A0ABX5ST01_9MICO</name>
<dbReference type="RefSeq" id="WP_135067646.1">
    <property type="nucleotide sequence ID" value="NZ_CP038266.1"/>
</dbReference>